<feature type="compositionally biased region" description="Low complexity" evidence="1">
    <location>
        <begin position="1"/>
        <end position="18"/>
    </location>
</feature>
<dbReference type="AlphaFoldDB" id="A0AAW1G2N2"/>
<comment type="caution">
    <text evidence="2">The sequence shown here is derived from an EMBL/GenBank/DDBJ whole genome shotgun (WGS) entry which is preliminary data.</text>
</comment>
<evidence type="ECO:0000313" key="2">
    <source>
        <dbReference type="EMBL" id="KAK9540840.1"/>
    </source>
</evidence>
<dbReference type="Proteomes" id="UP001488805">
    <property type="component" value="Unassembled WGS sequence"/>
</dbReference>
<dbReference type="EMBL" id="JBCEZU010000013">
    <property type="protein sequence ID" value="KAK9540840.1"/>
    <property type="molecule type" value="Genomic_DNA"/>
</dbReference>
<feature type="compositionally biased region" description="Basic residues" evidence="1">
    <location>
        <begin position="30"/>
        <end position="44"/>
    </location>
</feature>
<evidence type="ECO:0000256" key="1">
    <source>
        <dbReference type="SAM" id="MobiDB-lite"/>
    </source>
</evidence>
<protein>
    <submittedName>
        <fullName evidence="2">Uncharacterized protein</fullName>
    </submittedName>
</protein>
<reference evidence="2 3" key="1">
    <citation type="journal article" date="2024" name="Genome Biol. Evol.">
        <title>Chromosome-level genome assembly of the viviparous eelpout Zoarces viviparus.</title>
        <authorList>
            <person name="Fuhrmann N."/>
            <person name="Brasseur M.V."/>
            <person name="Bakowski C.E."/>
            <person name="Podsiadlowski L."/>
            <person name="Prost S."/>
            <person name="Krehenwinkel H."/>
            <person name="Mayer C."/>
        </authorList>
    </citation>
    <scope>NUCLEOTIDE SEQUENCE [LARGE SCALE GENOMIC DNA]</scope>
    <source>
        <strain evidence="2">NO-MEL_2022_Ind0_liver</strain>
    </source>
</reference>
<feature type="region of interest" description="Disordered" evidence="1">
    <location>
        <begin position="1"/>
        <end position="50"/>
    </location>
</feature>
<sequence length="107" mass="11014">MQQQQQVSRRSAATRSAALTLGAHSSTRAPRGHARTHTHTKRPLNPRVLGGGVCGECPRRRGAIPSSPLCVRVAPARGAAQVSVSIVAKACAKSSGAKQRAQGGGGR</sequence>
<evidence type="ECO:0000313" key="3">
    <source>
        <dbReference type="Proteomes" id="UP001488805"/>
    </source>
</evidence>
<name>A0AAW1G2N2_ZOAVI</name>
<organism evidence="2 3">
    <name type="scientific">Zoarces viviparus</name>
    <name type="common">Viviparous eelpout</name>
    <name type="synonym">Blennius viviparus</name>
    <dbReference type="NCBI Taxonomy" id="48416"/>
    <lineage>
        <taxon>Eukaryota</taxon>
        <taxon>Metazoa</taxon>
        <taxon>Chordata</taxon>
        <taxon>Craniata</taxon>
        <taxon>Vertebrata</taxon>
        <taxon>Euteleostomi</taxon>
        <taxon>Actinopterygii</taxon>
        <taxon>Neopterygii</taxon>
        <taxon>Teleostei</taxon>
        <taxon>Neoteleostei</taxon>
        <taxon>Acanthomorphata</taxon>
        <taxon>Eupercaria</taxon>
        <taxon>Perciformes</taxon>
        <taxon>Cottioidei</taxon>
        <taxon>Zoarcales</taxon>
        <taxon>Zoarcidae</taxon>
        <taxon>Zoarcinae</taxon>
        <taxon>Zoarces</taxon>
    </lineage>
</organism>
<gene>
    <name evidence="2" type="ORF">VZT92_003264</name>
</gene>
<proteinExistence type="predicted"/>
<accession>A0AAW1G2N2</accession>
<keyword evidence="3" id="KW-1185">Reference proteome</keyword>